<accession>A0A061QSS7</accession>
<dbReference type="PANTHER" id="PTHR45752">
    <property type="entry name" value="LEUCINE-RICH REPEAT-CONTAINING"/>
    <property type="match status" value="1"/>
</dbReference>
<reference evidence="2" key="1">
    <citation type="submission" date="2014-05" db="EMBL/GenBank/DDBJ databases">
        <title>The transcriptome of the halophilic microalga Tetraselmis sp. GSL018 isolated from the Great Salt Lake, Utah.</title>
        <authorList>
            <person name="Jinkerson R.E."/>
            <person name="D'Adamo S."/>
            <person name="Posewitz M.C."/>
        </authorList>
    </citation>
    <scope>NUCLEOTIDE SEQUENCE</scope>
    <source>
        <strain evidence="2">GSL018</strain>
    </source>
</reference>
<dbReference type="AlphaFoldDB" id="A0A061QSS7"/>
<evidence type="ECO:0000256" key="1">
    <source>
        <dbReference type="ARBA" id="ARBA00004430"/>
    </source>
</evidence>
<comment type="subcellular location">
    <subcellularLocation>
        <location evidence="1">Cytoplasm</location>
        <location evidence="1">Cytoskeleton</location>
        <location evidence="1">Cilium axoneme</location>
    </subcellularLocation>
</comment>
<dbReference type="InterPro" id="IPR006553">
    <property type="entry name" value="Leu-rich_rpt_Cys-con_subtyp"/>
</dbReference>
<dbReference type="InterPro" id="IPR032675">
    <property type="entry name" value="LRR_dom_sf"/>
</dbReference>
<name>A0A061QSS7_9CHLO</name>
<sequence>MADSWGNLSMAAGVLVLGSAVRDEQICAKVRLVCKQWAAIGSAARASLRPNRRAGKLSTSDWARKFCALRILDLKGLSANELPSAIEIARLSSLRALSLPDETNCGDWLPAVLSGTSNLTSLDLSGCHGVGDLAIMAVGKLQNLETLRLDNSSVSTLPCKTLPSGLTCLDLTGCRQLSPSELEHISALRRLSILSLTDCDVW</sequence>
<dbReference type="Gene3D" id="3.80.10.10">
    <property type="entry name" value="Ribonuclease Inhibitor"/>
    <property type="match status" value="1"/>
</dbReference>
<dbReference type="GO" id="GO:0005930">
    <property type="term" value="C:axoneme"/>
    <property type="evidence" value="ECO:0007669"/>
    <property type="project" value="UniProtKB-SubCell"/>
</dbReference>
<dbReference type="PANTHER" id="PTHR45752:SF195">
    <property type="entry name" value="LEUCINE-RICH REPEAT (LRR) FAMILY PROTEIN-RELATED"/>
    <property type="match status" value="1"/>
</dbReference>
<dbReference type="EMBL" id="GBEZ01025583">
    <property type="protein sequence ID" value="JAC61524.1"/>
    <property type="molecule type" value="Transcribed_RNA"/>
</dbReference>
<proteinExistence type="predicted"/>
<dbReference type="InterPro" id="IPR050715">
    <property type="entry name" value="LRR-SigEffector_domain"/>
</dbReference>
<organism evidence="2">
    <name type="scientific">Tetraselmis sp. GSL018</name>
    <dbReference type="NCBI Taxonomy" id="582737"/>
    <lineage>
        <taxon>Eukaryota</taxon>
        <taxon>Viridiplantae</taxon>
        <taxon>Chlorophyta</taxon>
        <taxon>core chlorophytes</taxon>
        <taxon>Chlorodendrophyceae</taxon>
        <taxon>Chlorodendrales</taxon>
        <taxon>Chlorodendraceae</taxon>
        <taxon>Tetraselmis</taxon>
    </lineage>
</organism>
<dbReference type="SMART" id="SM00367">
    <property type="entry name" value="LRR_CC"/>
    <property type="match status" value="1"/>
</dbReference>
<feature type="non-terminal residue" evidence="2">
    <location>
        <position position="202"/>
    </location>
</feature>
<dbReference type="SUPFAM" id="SSF52047">
    <property type="entry name" value="RNI-like"/>
    <property type="match status" value="1"/>
</dbReference>
<gene>
    <name evidence="2" type="ORF">TSPGSL018_25989</name>
</gene>
<protein>
    <submittedName>
        <fullName evidence="2">Uncharacterized protein</fullName>
    </submittedName>
</protein>
<evidence type="ECO:0000313" key="2">
    <source>
        <dbReference type="EMBL" id="JAC61524.1"/>
    </source>
</evidence>